<evidence type="ECO:0000313" key="3">
    <source>
        <dbReference type="Proteomes" id="UP000012160"/>
    </source>
</evidence>
<gene>
    <name evidence="2" type="ORF">LEP1GSC187_1589</name>
</gene>
<keyword evidence="1" id="KW-0472">Membrane</keyword>
<organism evidence="2 3">
    <name type="scientific">Leptospira santarosai str. ZUN179</name>
    <dbReference type="NCBI Taxonomy" id="1049985"/>
    <lineage>
        <taxon>Bacteria</taxon>
        <taxon>Pseudomonadati</taxon>
        <taxon>Spirochaetota</taxon>
        <taxon>Spirochaetia</taxon>
        <taxon>Leptospirales</taxon>
        <taxon>Leptospiraceae</taxon>
        <taxon>Leptospira</taxon>
    </lineage>
</organism>
<reference evidence="2 3" key="1">
    <citation type="submission" date="2013-01" db="EMBL/GenBank/DDBJ databases">
        <authorList>
            <person name="Harkins D.M."/>
            <person name="Durkin A.S."/>
            <person name="Brinkac L.M."/>
            <person name="Haft D.H."/>
            <person name="Selengut J.D."/>
            <person name="Sanka R."/>
            <person name="DePew J."/>
            <person name="Purushe J."/>
            <person name="Matthias M.A."/>
            <person name="Vinetz J.M."/>
            <person name="Sutton G.G."/>
            <person name="Nierman W.C."/>
            <person name="Fouts D.E."/>
        </authorList>
    </citation>
    <scope>NUCLEOTIDE SEQUENCE [LARGE SCALE GENOMIC DNA]</scope>
    <source>
        <strain evidence="2 3">ZUN179</strain>
    </source>
</reference>
<evidence type="ECO:0000313" key="2">
    <source>
        <dbReference type="EMBL" id="EMO45002.1"/>
    </source>
</evidence>
<comment type="caution">
    <text evidence="2">The sequence shown here is derived from an EMBL/GenBank/DDBJ whole genome shotgun (WGS) entry which is preliminary data.</text>
</comment>
<name>M6UIS4_9LEPT</name>
<dbReference type="AlphaFoldDB" id="M6UIS4"/>
<protein>
    <submittedName>
        <fullName evidence="2">Uncharacterized protein</fullName>
    </submittedName>
</protein>
<keyword evidence="1" id="KW-0812">Transmembrane</keyword>
<feature type="transmembrane region" description="Helical" evidence="1">
    <location>
        <begin position="47"/>
        <end position="66"/>
    </location>
</feature>
<accession>M6UIS4</accession>
<dbReference type="Proteomes" id="UP000012160">
    <property type="component" value="Unassembled WGS sequence"/>
</dbReference>
<sequence length="68" mass="7835">MDSGDFHIQNVKCIFFSKQQTVAQLGFLIMNFLIPARIFYRTVINGFFCIPLIAYFICFAPASFSFPK</sequence>
<evidence type="ECO:0000256" key="1">
    <source>
        <dbReference type="SAM" id="Phobius"/>
    </source>
</evidence>
<keyword evidence="1" id="KW-1133">Transmembrane helix</keyword>
<proteinExistence type="predicted"/>
<feature type="transmembrane region" description="Helical" evidence="1">
    <location>
        <begin position="22"/>
        <end position="40"/>
    </location>
</feature>
<dbReference type="EMBL" id="AHOQ02000032">
    <property type="protein sequence ID" value="EMO45002.1"/>
    <property type="molecule type" value="Genomic_DNA"/>
</dbReference>